<evidence type="ECO:0000256" key="8">
    <source>
        <dbReference type="SAM" id="Phobius"/>
    </source>
</evidence>
<keyword evidence="8" id="KW-0472">Membrane</keyword>
<evidence type="ECO:0000256" key="3">
    <source>
        <dbReference type="ARBA" id="ARBA00022553"/>
    </source>
</evidence>
<organism evidence="10 11">
    <name type="scientific">Aquibium pacificus</name>
    <dbReference type="NCBI Taxonomy" id="3153579"/>
    <lineage>
        <taxon>Bacteria</taxon>
        <taxon>Pseudomonadati</taxon>
        <taxon>Pseudomonadota</taxon>
        <taxon>Alphaproteobacteria</taxon>
        <taxon>Hyphomicrobiales</taxon>
        <taxon>Phyllobacteriaceae</taxon>
        <taxon>Aquibium</taxon>
    </lineage>
</organism>
<evidence type="ECO:0000313" key="10">
    <source>
        <dbReference type="EMBL" id="MEX0408205.1"/>
    </source>
</evidence>
<dbReference type="PANTHER" id="PTHR41523">
    <property type="entry name" value="TWO-COMPONENT SYSTEM SENSOR PROTEIN"/>
    <property type="match status" value="1"/>
</dbReference>
<dbReference type="EMBL" id="JBDPGJ010000005">
    <property type="protein sequence ID" value="MEX0408205.1"/>
    <property type="molecule type" value="Genomic_DNA"/>
</dbReference>
<sequence length="531" mass="58136">MNTGDRARARTGSLALRAATGLIGLMFLLFVAVLAVLILRERELARDAAESRAAAASQVVATNARWITELSRQALGRIDEALGAEIDDQDALTTRQRVQEAVARLPGNVKTYVADAKGDLLFSTDPAFRPISVADREYFTALLAGVRFHVSPLLTSRLDGSQVFVFSRRLDRNGAFAGAAFISFDVTLFREIWESLSLDDTSTVSIVRGDGQLVARYPFADGPLDLSGYALFTEYLKIGEIGTYPAVSPADGVTRIVGYRRVPGTPLVAIASVSTQAAFAQFWRNTIITLAFAVPTAIALMLAIFWIVRLVRNDERTRAQLVETIDLNRMLVRDTHHRVKNNLQAIMSLVRLHRLPQELKTDLQGRITAMTAVHEHLYRLDQFTDVDAASLLPAIVEPLNDAFARQVGIEYDIDPIILHHDHATPVALVVNELVTNALKYAFPDGRTGRLRIALKSRSDGATTLSVTDDGVGFDPSAVSTGLGSRLIRAMLVQLGGSEHQYTFEGGTRFFAELYLGTTEREFSAGHAQAAE</sequence>
<keyword evidence="4" id="KW-0808">Transferase</keyword>
<dbReference type="Gene3D" id="3.30.565.10">
    <property type="entry name" value="Histidine kinase-like ATPase, C-terminal domain"/>
    <property type="match status" value="1"/>
</dbReference>
<dbReference type="Pfam" id="PF22588">
    <property type="entry name" value="dCache_1_like"/>
    <property type="match status" value="1"/>
</dbReference>
<feature type="transmembrane region" description="Helical" evidence="8">
    <location>
        <begin position="14"/>
        <end position="39"/>
    </location>
</feature>
<evidence type="ECO:0000256" key="2">
    <source>
        <dbReference type="ARBA" id="ARBA00012438"/>
    </source>
</evidence>
<dbReference type="Pfam" id="PF07568">
    <property type="entry name" value="HisKA_2"/>
    <property type="match status" value="1"/>
</dbReference>
<name>A0ABV3SPG9_9HYPH</name>
<evidence type="ECO:0000256" key="4">
    <source>
        <dbReference type="ARBA" id="ARBA00022679"/>
    </source>
</evidence>
<evidence type="ECO:0000313" key="11">
    <source>
        <dbReference type="Proteomes" id="UP001556692"/>
    </source>
</evidence>
<protein>
    <recommendedName>
        <fullName evidence="2">histidine kinase</fullName>
        <ecNumber evidence="2">2.7.13.3</ecNumber>
    </recommendedName>
</protein>
<proteinExistence type="predicted"/>
<keyword evidence="6" id="KW-0418">Kinase</keyword>
<dbReference type="InterPro" id="IPR054327">
    <property type="entry name" value="His-kinase-like_sensor"/>
</dbReference>
<dbReference type="CDD" id="cd12914">
    <property type="entry name" value="PDC1_DGC_like"/>
    <property type="match status" value="1"/>
</dbReference>
<dbReference type="PANTHER" id="PTHR41523:SF8">
    <property type="entry name" value="ETHYLENE RESPONSE SENSOR PROTEIN"/>
    <property type="match status" value="1"/>
</dbReference>
<feature type="transmembrane region" description="Helical" evidence="8">
    <location>
        <begin position="289"/>
        <end position="308"/>
    </location>
</feature>
<dbReference type="Proteomes" id="UP001556692">
    <property type="component" value="Unassembled WGS sequence"/>
</dbReference>
<keyword evidence="3" id="KW-0597">Phosphoprotein</keyword>
<dbReference type="Gene3D" id="3.30.450.20">
    <property type="entry name" value="PAS domain"/>
    <property type="match status" value="2"/>
</dbReference>
<gene>
    <name evidence="10" type="ORF">ABGN05_21315</name>
</gene>
<dbReference type="RefSeq" id="WP_367956077.1">
    <property type="nucleotide sequence ID" value="NZ_JBDPGJ010000005.1"/>
</dbReference>
<reference evidence="10 11" key="1">
    <citation type="submission" date="2024-05" db="EMBL/GenBank/DDBJ databases">
        <authorList>
            <person name="Jiang F."/>
        </authorList>
    </citation>
    <scope>NUCLEOTIDE SEQUENCE [LARGE SCALE GENOMIC DNA]</scope>
    <source>
        <strain evidence="10 11">LZ166</strain>
    </source>
</reference>
<dbReference type="InterPro" id="IPR005467">
    <property type="entry name" value="His_kinase_dom"/>
</dbReference>
<comment type="caution">
    <text evidence="10">The sequence shown here is derived from an EMBL/GenBank/DDBJ whole genome shotgun (WGS) entry which is preliminary data.</text>
</comment>
<keyword evidence="11" id="KW-1185">Reference proteome</keyword>
<evidence type="ECO:0000259" key="9">
    <source>
        <dbReference type="PROSITE" id="PS50109"/>
    </source>
</evidence>
<dbReference type="Pfam" id="PF02518">
    <property type="entry name" value="HATPase_c"/>
    <property type="match status" value="1"/>
</dbReference>
<keyword evidence="5" id="KW-0547">Nucleotide-binding</keyword>
<accession>A0ABV3SPG9</accession>
<evidence type="ECO:0000256" key="7">
    <source>
        <dbReference type="ARBA" id="ARBA00022840"/>
    </source>
</evidence>
<keyword evidence="7" id="KW-0067">ATP-binding</keyword>
<feature type="domain" description="Histidine kinase" evidence="9">
    <location>
        <begin position="334"/>
        <end position="517"/>
    </location>
</feature>
<evidence type="ECO:0000256" key="1">
    <source>
        <dbReference type="ARBA" id="ARBA00000085"/>
    </source>
</evidence>
<keyword evidence="8" id="KW-0812">Transmembrane</keyword>
<dbReference type="EC" id="2.7.13.3" evidence="2"/>
<evidence type="ECO:0000256" key="6">
    <source>
        <dbReference type="ARBA" id="ARBA00022777"/>
    </source>
</evidence>
<dbReference type="PROSITE" id="PS50109">
    <property type="entry name" value="HIS_KIN"/>
    <property type="match status" value="1"/>
</dbReference>
<evidence type="ECO:0000256" key="5">
    <source>
        <dbReference type="ARBA" id="ARBA00022741"/>
    </source>
</evidence>
<dbReference type="InterPro" id="IPR036890">
    <property type="entry name" value="HATPase_C_sf"/>
</dbReference>
<dbReference type="InterPro" id="IPR011495">
    <property type="entry name" value="Sig_transdc_His_kin_sub2_dim/P"/>
</dbReference>
<dbReference type="SUPFAM" id="SSF55874">
    <property type="entry name" value="ATPase domain of HSP90 chaperone/DNA topoisomerase II/histidine kinase"/>
    <property type="match status" value="1"/>
</dbReference>
<dbReference type="InterPro" id="IPR003594">
    <property type="entry name" value="HATPase_dom"/>
</dbReference>
<comment type="catalytic activity">
    <reaction evidence="1">
        <text>ATP + protein L-histidine = ADP + protein N-phospho-L-histidine.</text>
        <dbReference type="EC" id="2.7.13.3"/>
    </reaction>
</comment>
<dbReference type="SMART" id="SM00387">
    <property type="entry name" value="HATPase_c"/>
    <property type="match status" value="1"/>
</dbReference>
<keyword evidence="8" id="KW-1133">Transmembrane helix</keyword>
<dbReference type="CDD" id="cd12915">
    <property type="entry name" value="PDC2_DGC_like"/>
    <property type="match status" value="1"/>
</dbReference>